<name>A0A242A487_9ENTE</name>
<evidence type="ECO:0000313" key="1">
    <source>
        <dbReference type="EMBL" id="OTN75857.1"/>
    </source>
</evidence>
<dbReference type="EMBL" id="NGKU01000001">
    <property type="protein sequence ID" value="OTN75857.1"/>
    <property type="molecule type" value="Genomic_DNA"/>
</dbReference>
<evidence type="ECO:0008006" key="3">
    <source>
        <dbReference type="Google" id="ProtNLM"/>
    </source>
</evidence>
<dbReference type="AlphaFoldDB" id="A0A242A487"/>
<keyword evidence="2" id="KW-1185">Reference proteome</keyword>
<dbReference type="STRING" id="1834191.A5886_000933"/>
<organism evidence="1 2">
    <name type="scientific">Candidatus Enterococcus testudinis</name>
    <dbReference type="NCBI Taxonomy" id="1834191"/>
    <lineage>
        <taxon>Bacteria</taxon>
        <taxon>Bacillati</taxon>
        <taxon>Bacillota</taxon>
        <taxon>Bacilli</taxon>
        <taxon>Lactobacillales</taxon>
        <taxon>Enterococcaceae</taxon>
        <taxon>Enterococcus</taxon>
    </lineage>
</organism>
<dbReference type="Gene3D" id="3.40.50.2000">
    <property type="entry name" value="Glycogen Phosphorylase B"/>
    <property type="match status" value="1"/>
</dbReference>
<proteinExistence type="predicted"/>
<accession>A0A242A487</accession>
<gene>
    <name evidence="1" type="ORF">A5886_000933</name>
</gene>
<comment type="caution">
    <text evidence="1">The sequence shown here is derived from an EMBL/GenBank/DDBJ whole genome shotgun (WGS) entry which is preliminary data.</text>
</comment>
<reference evidence="1 2" key="1">
    <citation type="submission" date="2017-05" db="EMBL/GenBank/DDBJ databases">
        <title>The Genome Sequence of Enterococcus sp. 8G7_MSG3316.</title>
        <authorList>
            <consortium name="The Broad Institute Genomics Platform"/>
            <consortium name="The Broad Institute Genomic Center for Infectious Diseases"/>
            <person name="Earl A."/>
            <person name="Manson A."/>
            <person name="Schwartman J."/>
            <person name="Gilmore M."/>
            <person name="Abouelleil A."/>
            <person name="Cao P."/>
            <person name="Chapman S."/>
            <person name="Cusick C."/>
            <person name="Shea T."/>
            <person name="Young S."/>
            <person name="Neafsey D."/>
            <person name="Nusbaum C."/>
            <person name="Birren B."/>
        </authorList>
    </citation>
    <scope>NUCLEOTIDE SEQUENCE [LARGE SCALE GENOMIC DNA]</scope>
    <source>
        <strain evidence="1 2">8G7_MSG3316</strain>
    </source>
</reference>
<protein>
    <recommendedName>
        <fullName evidence="3">Glycosyl transferase family 1 domain-containing protein</fullName>
    </recommendedName>
</protein>
<dbReference type="SUPFAM" id="SSF53756">
    <property type="entry name" value="UDP-Glycosyltransferase/glycogen phosphorylase"/>
    <property type="match status" value="1"/>
</dbReference>
<evidence type="ECO:0000313" key="2">
    <source>
        <dbReference type="Proteomes" id="UP000195043"/>
    </source>
</evidence>
<dbReference type="Proteomes" id="UP000195043">
    <property type="component" value="Unassembled WGS sequence"/>
</dbReference>
<sequence length="137" mass="15929">MIEKNSLSNCYLFEYLRENEFNNALSITDYFIVSLESDLSGLAVPSKTYSYYQAGKPVIAIMNRESDIYKEISDNYAGLSVENGESEKIVEHLLEVLNEPKKLETMSYNMKEKIKPIYTRSNQIEKYRKMLSNLLED</sequence>